<dbReference type="AlphaFoldDB" id="C5LMX6"/>
<sequence>MSSAAGVLCVLDEPVPELQRVALKQLLSMVNDYWTEIADYLPQIESLYEDESFPDRHLAALLASKVFFNLEEYNEALRYALGAEGLLDVAASRGADEYTDTIVSRAIDAYVRHRNRGDEDVTQGSTEKRDEFDPRIETLVQTLMKDALAMGDLKQGLGVALEAQRLDWVEKFITYKESMVAEMLLYCKTNALEVVDDRQFRSKVLELLIKIYKTVPAGRDRDWAGLAQCYFLLNKPEEVGTMLRE</sequence>
<keyword evidence="3" id="KW-0647">Proteasome</keyword>
<feature type="non-terminal residue" evidence="3">
    <location>
        <position position="245"/>
    </location>
</feature>
<evidence type="ECO:0000313" key="4">
    <source>
        <dbReference type="Proteomes" id="UP000007800"/>
    </source>
</evidence>
<dbReference type="RefSeq" id="XP_002769201.1">
    <property type="nucleotide sequence ID" value="XM_002769155.1"/>
</dbReference>
<dbReference type="GO" id="GO:0043161">
    <property type="term" value="P:proteasome-mediated ubiquitin-dependent protein catabolic process"/>
    <property type="evidence" value="ECO:0007669"/>
    <property type="project" value="TreeGrafter"/>
</dbReference>
<accession>C5LMX6</accession>
<dbReference type="InterPro" id="IPR048570">
    <property type="entry name" value="PSMD1_RPN2_N"/>
</dbReference>
<evidence type="ECO:0000256" key="1">
    <source>
        <dbReference type="ARBA" id="ARBA00022737"/>
    </source>
</evidence>
<protein>
    <submittedName>
        <fullName evidence="3">26s proteasome regulatory subunit rpn2, putative</fullName>
    </submittedName>
</protein>
<dbReference type="OMA" id="HNENHAD"/>
<dbReference type="GeneID" id="9054448"/>
<gene>
    <name evidence="3" type="ORF">Pmar_PMAR027802</name>
</gene>
<dbReference type="PANTHER" id="PTHR10943:SF2">
    <property type="entry name" value="26S PROTEASOME NON-ATPASE REGULATORY SUBUNIT 1"/>
    <property type="match status" value="1"/>
</dbReference>
<dbReference type="GO" id="GO:0034515">
    <property type="term" value="C:proteasome storage granule"/>
    <property type="evidence" value="ECO:0007669"/>
    <property type="project" value="TreeGrafter"/>
</dbReference>
<dbReference type="EMBL" id="GG683598">
    <property type="protein sequence ID" value="EER01919.1"/>
    <property type="molecule type" value="Genomic_DNA"/>
</dbReference>
<feature type="domain" description="26S proteasome non-ATPase regulatory subunit 1/RPN2 N-terminal" evidence="2">
    <location>
        <begin position="3"/>
        <end position="244"/>
    </location>
</feature>
<dbReference type="GO" id="GO:0008540">
    <property type="term" value="C:proteasome regulatory particle, base subcomplex"/>
    <property type="evidence" value="ECO:0007669"/>
    <property type="project" value="TreeGrafter"/>
</dbReference>
<evidence type="ECO:0000313" key="3">
    <source>
        <dbReference type="EMBL" id="EER01919.1"/>
    </source>
</evidence>
<organism evidence="4">
    <name type="scientific">Perkinsus marinus (strain ATCC 50983 / TXsc)</name>
    <dbReference type="NCBI Taxonomy" id="423536"/>
    <lineage>
        <taxon>Eukaryota</taxon>
        <taxon>Sar</taxon>
        <taxon>Alveolata</taxon>
        <taxon>Perkinsozoa</taxon>
        <taxon>Perkinsea</taxon>
        <taxon>Perkinsida</taxon>
        <taxon>Perkinsidae</taxon>
        <taxon>Perkinsus</taxon>
    </lineage>
</organism>
<keyword evidence="4" id="KW-1185">Reference proteome</keyword>
<reference evidence="3 4" key="1">
    <citation type="submission" date="2008-07" db="EMBL/GenBank/DDBJ databases">
        <authorList>
            <person name="El-Sayed N."/>
            <person name="Caler E."/>
            <person name="Inman J."/>
            <person name="Amedeo P."/>
            <person name="Hass B."/>
            <person name="Wortman J."/>
        </authorList>
    </citation>
    <scope>NUCLEOTIDE SEQUENCE [LARGE SCALE GENOMIC DNA]</scope>
    <source>
        <strain evidence="4">ATCC 50983 / TXsc</strain>
    </source>
</reference>
<evidence type="ECO:0000259" key="2">
    <source>
        <dbReference type="Pfam" id="PF21505"/>
    </source>
</evidence>
<dbReference type="GO" id="GO:0005634">
    <property type="term" value="C:nucleus"/>
    <property type="evidence" value="ECO:0007669"/>
    <property type="project" value="TreeGrafter"/>
</dbReference>
<name>C5LMX6_PERM5</name>
<keyword evidence="1" id="KW-0677">Repeat</keyword>
<dbReference type="PANTHER" id="PTHR10943">
    <property type="entry name" value="26S PROTEASOME NON-ATPASE REGULATORY SUBUNIT"/>
    <property type="match status" value="1"/>
</dbReference>
<dbReference type="OrthoDB" id="438609at2759"/>
<dbReference type="Proteomes" id="UP000007800">
    <property type="component" value="Unassembled WGS sequence"/>
</dbReference>
<proteinExistence type="predicted"/>
<dbReference type="Pfam" id="PF21505">
    <property type="entry name" value="RPN2_N"/>
    <property type="match status" value="1"/>
</dbReference>
<dbReference type="InParanoid" id="C5LMX6"/>